<dbReference type="AlphaFoldDB" id="A0A2I4D496"/>
<dbReference type="CTD" id="11004"/>
<dbReference type="CDD" id="cd01367">
    <property type="entry name" value="KISc_KIF2_like"/>
    <property type="match status" value="1"/>
</dbReference>
<dbReference type="GO" id="GO:0005524">
    <property type="term" value="F:ATP binding"/>
    <property type="evidence" value="ECO:0007669"/>
    <property type="project" value="UniProtKB-UniRule"/>
</dbReference>
<feature type="region of interest" description="Disordered" evidence="22">
    <location>
        <begin position="609"/>
        <end position="634"/>
    </location>
</feature>
<evidence type="ECO:0000256" key="20">
    <source>
        <dbReference type="PROSITE-ProRule" id="PRU00283"/>
    </source>
</evidence>
<dbReference type="PROSITE" id="PS50067">
    <property type="entry name" value="KINESIN_MOTOR_2"/>
    <property type="match status" value="1"/>
</dbReference>
<dbReference type="PROSITE" id="PS00411">
    <property type="entry name" value="KINESIN_MOTOR_1"/>
    <property type="match status" value="1"/>
</dbReference>
<evidence type="ECO:0000256" key="6">
    <source>
        <dbReference type="ARBA" id="ARBA00022618"/>
    </source>
</evidence>
<dbReference type="PANTHER" id="PTHR47971:SF25">
    <property type="entry name" value="KINESIN-LIKE PROTEIN KIF2C"/>
    <property type="match status" value="1"/>
</dbReference>
<dbReference type="GO" id="GO:0007059">
    <property type="term" value="P:chromosome segregation"/>
    <property type="evidence" value="ECO:0007669"/>
    <property type="project" value="UniProtKB-KW"/>
</dbReference>
<dbReference type="InterPro" id="IPR001752">
    <property type="entry name" value="Kinesin_motor_dom"/>
</dbReference>
<keyword evidence="4" id="KW-0158">Chromosome</keyword>
<feature type="compositionally biased region" description="Low complexity" evidence="22">
    <location>
        <begin position="97"/>
        <end position="111"/>
    </location>
</feature>
<keyword evidence="6" id="KW-0132">Cell division</keyword>
<keyword evidence="7 21" id="KW-0493">Microtubule</keyword>
<dbReference type="InParanoid" id="A0A2I4D496"/>
<keyword evidence="14 20" id="KW-0505">Motor protein</keyword>
<keyword evidence="11" id="KW-0995">Kinetochore</keyword>
<name>A0A2I4D496_AUSLI</name>
<evidence type="ECO:0000256" key="5">
    <source>
        <dbReference type="ARBA" id="ARBA00022490"/>
    </source>
</evidence>
<dbReference type="GO" id="GO:0000776">
    <property type="term" value="C:kinetochore"/>
    <property type="evidence" value="ECO:0007669"/>
    <property type="project" value="UniProtKB-KW"/>
</dbReference>
<keyword evidence="12 20" id="KW-0067">ATP-binding</keyword>
<evidence type="ECO:0000256" key="2">
    <source>
        <dbReference type="ARBA" id="ARBA00004245"/>
    </source>
</evidence>
<dbReference type="InterPro" id="IPR027417">
    <property type="entry name" value="P-loop_NTPase"/>
</dbReference>
<dbReference type="InterPro" id="IPR054473">
    <property type="entry name" value="KIF2A-like_N"/>
</dbReference>
<protein>
    <recommendedName>
        <fullName evidence="21">Kinesin-like protein</fullName>
    </recommendedName>
</protein>
<keyword evidence="10" id="KW-0159">Chromosome partition</keyword>
<dbReference type="GeneID" id="106534851"/>
<gene>
    <name evidence="25" type="primary">kif2c</name>
</gene>
<evidence type="ECO:0000256" key="17">
    <source>
        <dbReference type="ARBA" id="ARBA00023306"/>
    </source>
</evidence>
<evidence type="ECO:0000256" key="9">
    <source>
        <dbReference type="ARBA" id="ARBA00022776"/>
    </source>
</evidence>
<dbReference type="GO" id="GO:0005634">
    <property type="term" value="C:nucleus"/>
    <property type="evidence" value="ECO:0007669"/>
    <property type="project" value="UniProtKB-SubCell"/>
</dbReference>
<accession>A0A2I4D496</accession>
<evidence type="ECO:0000256" key="1">
    <source>
        <dbReference type="ARBA" id="ARBA00004123"/>
    </source>
</evidence>
<dbReference type="STRING" id="52670.A0A2I4D496"/>
<evidence type="ECO:0000256" key="22">
    <source>
        <dbReference type="SAM" id="MobiDB-lite"/>
    </source>
</evidence>
<dbReference type="GO" id="GO:0008017">
    <property type="term" value="F:microtubule binding"/>
    <property type="evidence" value="ECO:0007669"/>
    <property type="project" value="InterPro"/>
</dbReference>
<feature type="region of interest" description="Disordered" evidence="22">
    <location>
        <begin position="92"/>
        <end position="218"/>
    </location>
</feature>
<evidence type="ECO:0000256" key="8">
    <source>
        <dbReference type="ARBA" id="ARBA00022741"/>
    </source>
</evidence>
<keyword evidence="13" id="KW-0175">Coiled coil</keyword>
<dbReference type="Pfam" id="PF00225">
    <property type="entry name" value="Kinesin"/>
    <property type="match status" value="1"/>
</dbReference>
<sequence>MNGPLSKLVGWKVQISRSDGRIHSATVKSVDADKSTAMVEWMERSISRGKEVEVCDLFALNQDLWDRLNALTNKVSEMAETPADVLDKKYESRLRSSRIPARSASAVPASPNVEESDSTRSRQTCLFQASAPVPAAGSSTMSSSGNPETVRPDFEPPSLPTSSALSNRRLKENSARPGPSVPFVRETKKEIETELMPPPPSAKGRRKSVAPQEMNKSNKRLSNVKAIDITTKKGKFAEAPRPYQKFYEMIQDYRETLEITPISATDLINTQKICVCVRKRPLNRQEVTKKEIDVVSVPGKGTLLVHEPKQKVDLTKYLDNQVFHFDHSFDENVTNELVYKFTAQPLVQSIFEGAMATCFAYGQTGSGKTHTMGGDFTGKQQNSAKGIYALAAQDVFTYLKHRKYSCLDLSVYVSFFEIYNGKVYDLLNKKAKLRVLEDDRQQVQVVGLEEVCVSTAEDVIKIIQTGSACRTSGQTSANANSSRSHAILQIVLRRNDRAATLHGKFSLVDLAGNERGTDVSSNDRGTLVETAEINRSLLALKECIRSLGKNSDHIPFRMSTLTKVLRDSFIGEKSKTCMIAMVSPGMASCEYTMNTLRYADRVKELNGNSKATGAVKDKDESNSSSEEESVESTSVLDVISQVTELEEKVYTELKRGNELANEMEHVTFNIEEGFPSLMAYARTLMGTLSELQSKMDQERKTRLNH</sequence>
<dbReference type="PRINTS" id="PR00380">
    <property type="entry name" value="KINESINHEAVY"/>
</dbReference>
<feature type="domain" description="Kinesin motor" evidence="23">
    <location>
        <begin position="272"/>
        <end position="605"/>
    </location>
</feature>
<keyword evidence="8 20" id="KW-0547">Nucleotide-binding</keyword>
<evidence type="ECO:0000256" key="18">
    <source>
        <dbReference type="ARBA" id="ARBA00023328"/>
    </source>
</evidence>
<dbReference type="GO" id="GO:0005874">
    <property type="term" value="C:microtubule"/>
    <property type="evidence" value="ECO:0007669"/>
    <property type="project" value="UniProtKB-KW"/>
</dbReference>
<evidence type="ECO:0000256" key="11">
    <source>
        <dbReference type="ARBA" id="ARBA00022838"/>
    </source>
</evidence>
<dbReference type="OrthoDB" id="3176171at2759"/>
<dbReference type="GO" id="GO:0051301">
    <property type="term" value="P:cell division"/>
    <property type="evidence" value="ECO:0007669"/>
    <property type="project" value="UniProtKB-KW"/>
</dbReference>
<dbReference type="KEGG" id="alim:106534851"/>
<comment type="similarity">
    <text evidence="19">Belongs to the TRAFAC class myosin-kinesin ATPase superfamily. Kinesin family. KIN-13 subfamily.</text>
</comment>
<dbReference type="SUPFAM" id="SSF52540">
    <property type="entry name" value="P-loop containing nucleoside triphosphate hydrolases"/>
    <property type="match status" value="1"/>
</dbReference>
<proteinExistence type="inferred from homology"/>
<keyword evidence="5" id="KW-0963">Cytoplasm</keyword>
<evidence type="ECO:0000256" key="3">
    <source>
        <dbReference type="ARBA" id="ARBA00004629"/>
    </source>
</evidence>
<keyword evidence="16" id="KW-0539">Nucleus</keyword>
<dbReference type="FunCoup" id="A0A2I4D496">
    <property type="interactions" value="15"/>
</dbReference>
<dbReference type="SMART" id="SM00129">
    <property type="entry name" value="KISc"/>
    <property type="match status" value="1"/>
</dbReference>
<dbReference type="GO" id="GO:0007018">
    <property type="term" value="P:microtubule-based movement"/>
    <property type="evidence" value="ECO:0007669"/>
    <property type="project" value="InterPro"/>
</dbReference>
<evidence type="ECO:0000259" key="23">
    <source>
        <dbReference type="PROSITE" id="PS50067"/>
    </source>
</evidence>
<reference evidence="25" key="1">
    <citation type="submission" date="2025-08" db="UniProtKB">
        <authorList>
            <consortium name="RefSeq"/>
        </authorList>
    </citation>
    <scope>IDENTIFICATION</scope>
</reference>
<organism evidence="24 25">
    <name type="scientific">Austrofundulus limnaeus</name>
    <name type="common">Annual killifish</name>
    <dbReference type="NCBI Taxonomy" id="52670"/>
    <lineage>
        <taxon>Eukaryota</taxon>
        <taxon>Metazoa</taxon>
        <taxon>Chordata</taxon>
        <taxon>Craniata</taxon>
        <taxon>Vertebrata</taxon>
        <taxon>Euteleostomi</taxon>
        <taxon>Actinopterygii</taxon>
        <taxon>Neopterygii</taxon>
        <taxon>Teleostei</taxon>
        <taxon>Neoteleostei</taxon>
        <taxon>Acanthomorphata</taxon>
        <taxon>Ovalentaria</taxon>
        <taxon>Atherinomorphae</taxon>
        <taxon>Cyprinodontiformes</taxon>
        <taxon>Rivulidae</taxon>
        <taxon>Austrofundulus</taxon>
    </lineage>
</organism>
<dbReference type="RefSeq" id="XP_013887075.1">
    <property type="nucleotide sequence ID" value="XM_014031621.1"/>
</dbReference>
<evidence type="ECO:0000256" key="16">
    <source>
        <dbReference type="ARBA" id="ARBA00023242"/>
    </source>
</evidence>
<keyword evidence="17" id="KW-0131">Cell cycle</keyword>
<evidence type="ECO:0000256" key="15">
    <source>
        <dbReference type="ARBA" id="ARBA00023212"/>
    </source>
</evidence>
<keyword evidence="24" id="KW-1185">Reference proteome</keyword>
<keyword evidence="9" id="KW-0498">Mitosis</keyword>
<dbReference type="Proteomes" id="UP000192220">
    <property type="component" value="Unplaced"/>
</dbReference>
<comment type="subcellular location">
    <subcellularLocation>
        <location evidence="3">Chromosome</location>
        <location evidence="3">Centromere</location>
        <location evidence="3">Kinetochore</location>
    </subcellularLocation>
    <subcellularLocation>
        <location evidence="2">Cytoplasm</location>
        <location evidence="2">Cytoskeleton</location>
    </subcellularLocation>
    <subcellularLocation>
        <location evidence="1">Nucleus</location>
    </subcellularLocation>
</comment>
<evidence type="ECO:0000256" key="19">
    <source>
        <dbReference type="ARBA" id="ARBA00061030"/>
    </source>
</evidence>
<evidence type="ECO:0000256" key="13">
    <source>
        <dbReference type="ARBA" id="ARBA00023054"/>
    </source>
</evidence>
<evidence type="ECO:0000313" key="25">
    <source>
        <dbReference type="RefSeq" id="XP_013887075.1"/>
    </source>
</evidence>
<dbReference type="InterPro" id="IPR027640">
    <property type="entry name" value="Kinesin-like_fam"/>
</dbReference>
<evidence type="ECO:0000256" key="21">
    <source>
        <dbReference type="RuleBase" id="RU000394"/>
    </source>
</evidence>
<evidence type="ECO:0000256" key="10">
    <source>
        <dbReference type="ARBA" id="ARBA00022829"/>
    </source>
</evidence>
<keyword evidence="18" id="KW-0137">Centromere</keyword>
<evidence type="ECO:0000256" key="12">
    <source>
        <dbReference type="ARBA" id="ARBA00022840"/>
    </source>
</evidence>
<evidence type="ECO:0000256" key="14">
    <source>
        <dbReference type="ARBA" id="ARBA00023175"/>
    </source>
</evidence>
<evidence type="ECO:0000256" key="7">
    <source>
        <dbReference type="ARBA" id="ARBA00022701"/>
    </source>
</evidence>
<feature type="compositionally biased region" description="Polar residues" evidence="22">
    <location>
        <begin position="137"/>
        <end position="147"/>
    </location>
</feature>
<dbReference type="GO" id="GO:0007019">
    <property type="term" value="P:microtubule depolymerization"/>
    <property type="evidence" value="ECO:0007669"/>
    <property type="project" value="TreeGrafter"/>
</dbReference>
<dbReference type="FunFam" id="3.40.850.10:FF:000012">
    <property type="entry name" value="Kinesin-like protein"/>
    <property type="match status" value="1"/>
</dbReference>
<evidence type="ECO:0000256" key="4">
    <source>
        <dbReference type="ARBA" id="ARBA00022454"/>
    </source>
</evidence>
<feature type="binding site" evidence="20">
    <location>
        <begin position="362"/>
        <end position="369"/>
    </location>
    <ligand>
        <name>ATP</name>
        <dbReference type="ChEBI" id="CHEBI:30616"/>
    </ligand>
</feature>
<keyword evidence="15" id="KW-0206">Cytoskeleton</keyword>
<dbReference type="Pfam" id="PF22923">
    <property type="entry name" value="KIF2A-like_1st"/>
    <property type="match status" value="1"/>
</dbReference>
<evidence type="ECO:0000313" key="24">
    <source>
        <dbReference type="Proteomes" id="UP000192220"/>
    </source>
</evidence>
<dbReference type="GO" id="GO:0003777">
    <property type="term" value="F:microtubule motor activity"/>
    <property type="evidence" value="ECO:0007669"/>
    <property type="project" value="InterPro"/>
</dbReference>
<dbReference type="PANTHER" id="PTHR47971">
    <property type="entry name" value="KINESIN-RELATED PROTEIN 6"/>
    <property type="match status" value="1"/>
</dbReference>
<dbReference type="InterPro" id="IPR019821">
    <property type="entry name" value="Kinesin_motor_CS"/>
</dbReference>
<dbReference type="Gene3D" id="3.40.850.10">
    <property type="entry name" value="Kinesin motor domain"/>
    <property type="match status" value="1"/>
</dbReference>
<dbReference type="InterPro" id="IPR036961">
    <property type="entry name" value="Kinesin_motor_dom_sf"/>
</dbReference>